<dbReference type="PANTHER" id="PTHR21299">
    <property type="entry name" value="CYTIDYLATE KINASE/PANTOATE-BETA-ALANINE LIGASE"/>
    <property type="match status" value="1"/>
</dbReference>
<keyword evidence="4" id="KW-0547">Nucleotide-binding</keyword>
<reference evidence="10 11" key="1">
    <citation type="journal article" date="2010" name="Nature">
        <title>Metabolic streamlining in an open-ocean nitrogen-fixing cyanobacterium.</title>
        <authorList>
            <person name="Tripp H.J."/>
            <person name="Bench S.R."/>
            <person name="Turk K.A."/>
            <person name="Foster R.A."/>
            <person name="Desany B.A."/>
            <person name="Niazi F."/>
            <person name="Affourtit J.P."/>
            <person name="Zehr J.P."/>
        </authorList>
    </citation>
    <scope>NUCLEOTIDE SEQUENCE [LARGE SCALE GENOMIC DNA]</scope>
    <source>
        <strain evidence="11">ALOHA</strain>
    </source>
</reference>
<dbReference type="CDD" id="cd02020">
    <property type="entry name" value="CMPK"/>
    <property type="match status" value="1"/>
</dbReference>
<gene>
    <name evidence="10" type="ordered locus">UCYN_03860</name>
</gene>
<dbReference type="RefSeq" id="WP_012953788.1">
    <property type="nucleotide sequence ID" value="NC_013771.1"/>
</dbReference>
<dbReference type="GO" id="GO:0036431">
    <property type="term" value="F:dCMP kinase activity"/>
    <property type="evidence" value="ECO:0007669"/>
    <property type="project" value="InterPro"/>
</dbReference>
<dbReference type="AlphaFoldDB" id="D3ENS3"/>
<dbReference type="PATRIC" id="fig|713887.8.peg.359"/>
<feature type="domain" description="Cytidylate kinase" evidence="9">
    <location>
        <begin position="11"/>
        <end position="225"/>
    </location>
</feature>
<comment type="catalytic activity">
    <reaction evidence="7">
        <text>dCMP + ATP = dCDP + ADP</text>
        <dbReference type="Rhea" id="RHEA:25094"/>
        <dbReference type="ChEBI" id="CHEBI:30616"/>
        <dbReference type="ChEBI" id="CHEBI:57566"/>
        <dbReference type="ChEBI" id="CHEBI:58593"/>
        <dbReference type="ChEBI" id="CHEBI:456216"/>
        <dbReference type="EC" id="2.7.4.25"/>
    </reaction>
</comment>
<evidence type="ECO:0000256" key="4">
    <source>
        <dbReference type="ARBA" id="ARBA00022741"/>
    </source>
</evidence>
<comment type="catalytic activity">
    <reaction evidence="8">
        <text>CMP + ATP = CDP + ADP</text>
        <dbReference type="Rhea" id="RHEA:11600"/>
        <dbReference type="ChEBI" id="CHEBI:30616"/>
        <dbReference type="ChEBI" id="CHEBI:58069"/>
        <dbReference type="ChEBI" id="CHEBI:60377"/>
        <dbReference type="ChEBI" id="CHEBI:456216"/>
        <dbReference type="EC" id="2.7.4.25"/>
    </reaction>
</comment>
<dbReference type="STRING" id="1453429.UCYN_03860"/>
<evidence type="ECO:0000256" key="7">
    <source>
        <dbReference type="ARBA" id="ARBA00047615"/>
    </source>
</evidence>
<dbReference type="Proteomes" id="UP000001405">
    <property type="component" value="Chromosome"/>
</dbReference>
<dbReference type="GO" id="GO:0005524">
    <property type="term" value="F:ATP binding"/>
    <property type="evidence" value="ECO:0007669"/>
    <property type="project" value="UniProtKB-KW"/>
</dbReference>
<evidence type="ECO:0000256" key="3">
    <source>
        <dbReference type="ARBA" id="ARBA00022679"/>
    </source>
</evidence>
<keyword evidence="11" id="KW-1185">Reference proteome</keyword>
<organism evidence="11">
    <name type="scientific">Atelocyanobacterium thalassa (isolate ALOHA)</name>
    <dbReference type="NCBI Taxonomy" id="1453429"/>
    <lineage>
        <taxon>Bacteria</taxon>
        <taxon>Bacillati</taxon>
        <taxon>Cyanobacteriota</taxon>
        <taxon>Cyanophyceae</taxon>
        <taxon>Oscillatoriophycideae</taxon>
        <taxon>Chroococcales</taxon>
        <taxon>Aphanothecaceae</taxon>
        <taxon>Candidatus Atelocyanobacterium</taxon>
        <taxon>Candidatus Atelocyanobacterium thalassae</taxon>
    </lineage>
</organism>
<evidence type="ECO:0000259" key="9">
    <source>
        <dbReference type="Pfam" id="PF02224"/>
    </source>
</evidence>
<dbReference type="HOGENOM" id="CLU_079959_0_2_3"/>
<sequence length="231" mass="25738">MSTQKFSKLIVAIDGPAGAGKSTVTKKVAKALHLTYLDTGAMYRAITWLVLKSRIALEDEKAIAELIKTVTLCLIDDFKQETSQILINGENVTKNIRTLEVTQSVSLISAQVAVRNKLVRHQREIGCSRGVVAEGRDIGTNVFPDADIKIFLTASVEERAKRRLIDYESQKLENISIHELKKDIKARDYQDSYRKIAPLCKATDAIELNTDGLTVEEVTSQIILICKSYVE</sequence>
<dbReference type="SUPFAM" id="SSF52540">
    <property type="entry name" value="P-loop containing nucleoside triphosphate hydrolases"/>
    <property type="match status" value="1"/>
</dbReference>
<dbReference type="GO" id="GO:0036430">
    <property type="term" value="F:CMP kinase activity"/>
    <property type="evidence" value="ECO:0007669"/>
    <property type="project" value="RHEA"/>
</dbReference>
<name>D3ENS3_ATETH</name>
<keyword evidence="3 10" id="KW-0808">Transferase</keyword>
<evidence type="ECO:0000313" key="11">
    <source>
        <dbReference type="Proteomes" id="UP000001405"/>
    </source>
</evidence>
<accession>D3ENS3</accession>
<evidence type="ECO:0000256" key="6">
    <source>
        <dbReference type="ARBA" id="ARBA00022840"/>
    </source>
</evidence>
<evidence type="ECO:0000256" key="5">
    <source>
        <dbReference type="ARBA" id="ARBA00022777"/>
    </source>
</evidence>
<evidence type="ECO:0000256" key="8">
    <source>
        <dbReference type="ARBA" id="ARBA00048478"/>
    </source>
</evidence>
<dbReference type="HAMAP" id="MF_00238">
    <property type="entry name" value="Cytidyl_kinase_type1"/>
    <property type="match status" value="1"/>
</dbReference>
<dbReference type="Pfam" id="PF02224">
    <property type="entry name" value="Cytidylate_kin"/>
    <property type="match status" value="1"/>
</dbReference>
<keyword evidence="5 10" id="KW-0418">Kinase</keyword>
<dbReference type="OrthoDB" id="9773087at2"/>
<dbReference type="GO" id="GO:0005829">
    <property type="term" value="C:cytosol"/>
    <property type="evidence" value="ECO:0007669"/>
    <property type="project" value="TreeGrafter"/>
</dbReference>
<protein>
    <recommendedName>
        <fullName evidence="2">(d)CMP kinase</fullName>
        <ecNumber evidence="2">2.7.4.25</ecNumber>
    </recommendedName>
</protein>
<dbReference type="InterPro" id="IPR003136">
    <property type="entry name" value="Cytidylate_kin"/>
</dbReference>
<dbReference type="InterPro" id="IPR011994">
    <property type="entry name" value="Cytidylate_kinase_dom"/>
</dbReference>
<proteinExistence type="inferred from homology"/>
<evidence type="ECO:0000256" key="2">
    <source>
        <dbReference type="ARBA" id="ARBA00012906"/>
    </source>
</evidence>
<dbReference type="InterPro" id="IPR027417">
    <property type="entry name" value="P-loop_NTPase"/>
</dbReference>
<keyword evidence="6" id="KW-0067">ATP-binding</keyword>
<evidence type="ECO:0000256" key="1">
    <source>
        <dbReference type="ARBA" id="ARBA00009427"/>
    </source>
</evidence>
<dbReference type="NCBIfam" id="TIGR00017">
    <property type="entry name" value="cmk"/>
    <property type="match status" value="1"/>
</dbReference>
<dbReference type="KEGG" id="cyu:UCYN_03860"/>
<dbReference type="EC" id="2.7.4.25" evidence="2"/>
<dbReference type="Gene3D" id="3.40.50.300">
    <property type="entry name" value="P-loop containing nucleotide triphosphate hydrolases"/>
    <property type="match status" value="1"/>
</dbReference>
<evidence type="ECO:0000313" key="10">
    <source>
        <dbReference type="EMBL" id="ADB95123.1"/>
    </source>
</evidence>
<dbReference type="GO" id="GO:0015949">
    <property type="term" value="P:nucleobase-containing small molecule interconversion"/>
    <property type="evidence" value="ECO:0007669"/>
    <property type="project" value="TreeGrafter"/>
</dbReference>
<dbReference type="PANTHER" id="PTHR21299:SF2">
    <property type="entry name" value="CYTIDYLATE KINASE"/>
    <property type="match status" value="1"/>
</dbReference>
<dbReference type="EMBL" id="CP001842">
    <property type="protein sequence ID" value="ADB95123.1"/>
    <property type="molecule type" value="Genomic_DNA"/>
</dbReference>
<comment type="similarity">
    <text evidence="1">Belongs to the cytidylate kinase family. Type 1 subfamily.</text>
</comment>